<dbReference type="EMBL" id="AP018495">
    <property type="protein sequence ID" value="BBI30593.1"/>
    <property type="molecule type" value="Genomic_DNA"/>
</dbReference>
<dbReference type="KEGG" id="vg:80540945"/>
<keyword evidence="2" id="KW-1185">Reference proteome</keyword>
<name>A0A3T1CXP0_9VIRU</name>
<evidence type="ECO:0000313" key="2">
    <source>
        <dbReference type="Proteomes" id="UP001161669"/>
    </source>
</evidence>
<protein>
    <submittedName>
        <fullName evidence="1">F-box domain-containing protein</fullName>
    </submittedName>
</protein>
<sequence length="179" mass="20290">MGFLQARDLCAISGADRRCRELASDPVLWRRLSRTRKHPRAPSGIHHKEWYGRMEARVILRVCFVRDRDNKGRQQNLLRRIGKWMDVPVERDVSLHQLTHAVAAQCCSAPRLVRLWKPCVVDDGSRAVLVPLEVEDKKAPDILSACGLELVCSALSPGHEEQMGDVCRVHKTTLAAWPL</sequence>
<dbReference type="SUPFAM" id="SSF81383">
    <property type="entry name" value="F-box domain"/>
    <property type="match status" value="1"/>
</dbReference>
<evidence type="ECO:0000313" key="1">
    <source>
        <dbReference type="EMBL" id="BBI30593.1"/>
    </source>
</evidence>
<proteinExistence type="predicted"/>
<organism evidence="1 2">
    <name type="scientific">Acanthamoeba castellanii medusavirus J1</name>
    <dbReference type="NCBI Taxonomy" id="3114988"/>
    <lineage>
        <taxon>Viruses</taxon>
        <taxon>Varidnaviria</taxon>
        <taxon>Bamfordvirae</taxon>
        <taxon>Nucleocytoviricota</taxon>
        <taxon>Megaviricetes</taxon>
        <taxon>Mamonoviridae</taxon>
        <taxon>Medusavirus</taxon>
        <taxon>Medusavirus medusae</taxon>
    </lineage>
</organism>
<dbReference type="Proteomes" id="UP001161669">
    <property type="component" value="Segment"/>
</dbReference>
<reference evidence="2" key="1">
    <citation type="journal article" date="2019" name="J. Virol.">
        <title>Medusavirus, a novel large DNA virus discovered from hot spring water.</title>
        <authorList>
            <person name="Yoshikawa G."/>
            <person name="Blanc-Mathieu R."/>
            <person name="Song C."/>
            <person name="Kayama Y."/>
            <person name="Mochizuki T."/>
            <person name="Murata K."/>
            <person name="Ogata H."/>
            <person name="Takemura M."/>
        </authorList>
    </citation>
    <scope>NUCLEOTIDE SEQUENCE [LARGE SCALE GENOMIC DNA]</scope>
</reference>
<accession>A0A3T1CXP0</accession>
<dbReference type="InterPro" id="IPR036047">
    <property type="entry name" value="F-box-like_dom_sf"/>
</dbReference>
<dbReference type="Gene3D" id="1.20.1280.50">
    <property type="match status" value="1"/>
</dbReference>